<dbReference type="InterPro" id="IPR003593">
    <property type="entry name" value="AAA+_ATPase"/>
</dbReference>
<dbReference type="PROSITE" id="PS00211">
    <property type="entry name" value="ABC_TRANSPORTER_1"/>
    <property type="match status" value="1"/>
</dbReference>
<dbReference type="PANTHER" id="PTHR43023">
    <property type="entry name" value="PROTEIN TRIGALACTOSYLDIACYLGLYCEROL 3, CHLOROPLASTIC"/>
    <property type="match status" value="1"/>
</dbReference>
<dbReference type="InterPro" id="IPR017871">
    <property type="entry name" value="ABC_transporter-like_CS"/>
</dbReference>
<dbReference type="PANTHER" id="PTHR43023:SF6">
    <property type="entry name" value="INTERMEMBRANE PHOSPHOLIPID TRANSPORT SYSTEM ATP-BINDING PROTEIN MLAF"/>
    <property type="match status" value="1"/>
</dbReference>
<evidence type="ECO:0000256" key="2">
    <source>
        <dbReference type="ARBA" id="ARBA00022741"/>
    </source>
</evidence>
<dbReference type="Proteomes" id="UP000460298">
    <property type="component" value="Unassembled WGS sequence"/>
</dbReference>
<protein>
    <submittedName>
        <fullName evidence="5">ABC transporter ATP-binding protein</fullName>
    </submittedName>
</protein>
<dbReference type="InterPro" id="IPR003439">
    <property type="entry name" value="ABC_transporter-like_ATP-bd"/>
</dbReference>
<dbReference type="GO" id="GO:0016887">
    <property type="term" value="F:ATP hydrolysis activity"/>
    <property type="evidence" value="ECO:0007669"/>
    <property type="project" value="InterPro"/>
</dbReference>
<dbReference type="EMBL" id="WBUI01000007">
    <property type="protein sequence ID" value="KAB2932893.1"/>
    <property type="molecule type" value="Genomic_DNA"/>
</dbReference>
<dbReference type="GO" id="GO:0005524">
    <property type="term" value="F:ATP binding"/>
    <property type="evidence" value="ECO:0007669"/>
    <property type="project" value="UniProtKB-KW"/>
</dbReference>
<comment type="caution">
    <text evidence="5">The sequence shown here is derived from an EMBL/GenBank/DDBJ whole genome shotgun (WGS) entry which is preliminary data.</text>
</comment>
<keyword evidence="2" id="KW-0547">Nucleotide-binding</keyword>
<evidence type="ECO:0000313" key="5">
    <source>
        <dbReference type="EMBL" id="KAB2932893.1"/>
    </source>
</evidence>
<name>A0A833LXA9_9LEPT</name>
<dbReference type="CDD" id="cd03261">
    <property type="entry name" value="ABC_Org_Solvent_Resistant"/>
    <property type="match status" value="1"/>
</dbReference>
<keyword evidence="1" id="KW-0813">Transport</keyword>
<evidence type="ECO:0000256" key="3">
    <source>
        <dbReference type="ARBA" id="ARBA00022840"/>
    </source>
</evidence>
<dbReference type="PROSITE" id="PS50893">
    <property type="entry name" value="ABC_TRANSPORTER_2"/>
    <property type="match status" value="1"/>
</dbReference>
<dbReference type="Pfam" id="PF00005">
    <property type="entry name" value="ABC_tran"/>
    <property type="match status" value="1"/>
</dbReference>
<evidence type="ECO:0000256" key="1">
    <source>
        <dbReference type="ARBA" id="ARBA00022448"/>
    </source>
</evidence>
<reference evidence="5 6" key="1">
    <citation type="submission" date="2019-10" db="EMBL/GenBank/DDBJ databases">
        <title>Extracellular Electron Transfer in a Candidatus Methanoperedens spp. Enrichment Culture.</title>
        <authorList>
            <person name="Berger S."/>
            <person name="Rangel Shaw D."/>
            <person name="Berben T."/>
            <person name="In 'T Zandt M."/>
            <person name="Frank J."/>
            <person name="Reimann J."/>
            <person name="Jetten M.S.M."/>
            <person name="Welte C.U."/>
        </authorList>
    </citation>
    <scope>NUCLEOTIDE SEQUENCE [LARGE SCALE GENOMIC DNA]</scope>
    <source>
        <strain evidence="5">SB12</strain>
    </source>
</reference>
<feature type="domain" description="ABC transporter" evidence="4">
    <location>
        <begin position="10"/>
        <end position="246"/>
    </location>
</feature>
<sequence length="266" mass="29873">MSAGSTEKVIEMIDVEKSFGTRHILRGVSLNVRRGEVMVLLGGSGTGKSVSIRHITGLLKPDKGDVRVFGQSILHGPRRTLEKTRSRMGVLFQSGALINWLSVYDNVALPLREHRLASEEEIERIVREKLEWLGLLPAMHLLPSNISGGMKKRVGIARALTTNPEILMYDEPTSGLDPVMSQVINELVRRLQKELGVTQLVVTHDMNSAYYIADRITFLYQGRVEFVGTPEELRNSENQLVQQFIHGRTEGPLEIDAGDPTRKRRR</sequence>
<dbReference type="SMART" id="SM00382">
    <property type="entry name" value="AAA"/>
    <property type="match status" value="1"/>
</dbReference>
<keyword evidence="3 5" id="KW-0067">ATP-binding</keyword>
<evidence type="ECO:0000259" key="4">
    <source>
        <dbReference type="PROSITE" id="PS50893"/>
    </source>
</evidence>
<gene>
    <name evidence="5" type="ORF">F9K24_08465</name>
</gene>
<evidence type="ECO:0000313" key="6">
    <source>
        <dbReference type="Proteomes" id="UP000460298"/>
    </source>
</evidence>
<dbReference type="InterPro" id="IPR027417">
    <property type="entry name" value="P-loop_NTPase"/>
</dbReference>
<dbReference type="SUPFAM" id="SSF52540">
    <property type="entry name" value="P-loop containing nucleoside triphosphate hydrolases"/>
    <property type="match status" value="1"/>
</dbReference>
<organism evidence="5 6">
    <name type="scientific">Leptonema illini</name>
    <dbReference type="NCBI Taxonomy" id="183"/>
    <lineage>
        <taxon>Bacteria</taxon>
        <taxon>Pseudomonadati</taxon>
        <taxon>Spirochaetota</taxon>
        <taxon>Spirochaetia</taxon>
        <taxon>Leptospirales</taxon>
        <taxon>Leptospiraceae</taxon>
        <taxon>Leptonema</taxon>
    </lineage>
</organism>
<dbReference type="AlphaFoldDB" id="A0A833LXA9"/>
<dbReference type="Gene3D" id="3.40.50.300">
    <property type="entry name" value="P-loop containing nucleotide triphosphate hydrolases"/>
    <property type="match status" value="1"/>
</dbReference>
<accession>A0A833LXA9</accession>
<proteinExistence type="predicted"/>